<keyword evidence="1" id="KW-0812">Transmembrane</keyword>
<evidence type="ECO:0000313" key="3">
    <source>
        <dbReference type="Proteomes" id="UP000294801"/>
    </source>
</evidence>
<sequence length="304" mass="34354">MRKSESIVGLGAHAACYLLESLKLPPDEEQNSGPEFTYLGVFLSGLCFKAYNYSATDLVSLCLDGFKNIYAKLHYSEAIIANGLAESAFHDYLLVMPSWPKKDAFLRSGIELCSVLTTRLKQYHGVTLSIMQQARLRALISDQFEILAIAHLEIRHAAERDSNLKHQSSIVGNRCESMETTPSTDNSSIRLMEIKKAKDKLWKQLEEGDVTESECRENLDKITQDEIALHVIAKENRSQQRRNTGTWQIVATLMIGVFLAGFFISPWLYPKIFGFRSAEECIIATKSRYTMSACYTLYPSIRSE</sequence>
<accession>A0ABY2D0Q7</accession>
<dbReference type="RefSeq" id="WP_132098095.1">
    <property type="nucleotide sequence ID" value="NZ_SMDA01000003.1"/>
</dbReference>
<organism evidence="2 3">
    <name type="scientific">Gulbenkiania mobilis</name>
    <dbReference type="NCBI Taxonomy" id="397457"/>
    <lineage>
        <taxon>Bacteria</taxon>
        <taxon>Pseudomonadati</taxon>
        <taxon>Pseudomonadota</taxon>
        <taxon>Betaproteobacteria</taxon>
        <taxon>Neisseriales</taxon>
        <taxon>Chromobacteriaceae</taxon>
        <taxon>Gulbenkiania</taxon>
    </lineage>
</organism>
<evidence type="ECO:0000313" key="2">
    <source>
        <dbReference type="EMBL" id="TCW32181.1"/>
    </source>
</evidence>
<evidence type="ECO:0000256" key="1">
    <source>
        <dbReference type="SAM" id="Phobius"/>
    </source>
</evidence>
<comment type="caution">
    <text evidence="2">The sequence shown here is derived from an EMBL/GenBank/DDBJ whole genome shotgun (WGS) entry which is preliminary data.</text>
</comment>
<dbReference type="Proteomes" id="UP000294801">
    <property type="component" value="Unassembled WGS sequence"/>
</dbReference>
<protein>
    <submittedName>
        <fullName evidence="2">Uncharacterized protein</fullName>
    </submittedName>
</protein>
<dbReference type="EMBL" id="SMDA01000003">
    <property type="protein sequence ID" value="TCW32181.1"/>
    <property type="molecule type" value="Genomic_DNA"/>
</dbReference>
<gene>
    <name evidence="2" type="ORF">EV669_10397</name>
</gene>
<keyword evidence="3" id="KW-1185">Reference proteome</keyword>
<proteinExistence type="predicted"/>
<keyword evidence="1" id="KW-0472">Membrane</keyword>
<feature type="transmembrane region" description="Helical" evidence="1">
    <location>
        <begin position="247"/>
        <end position="269"/>
    </location>
</feature>
<reference evidence="2 3" key="1">
    <citation type="submission" date="2019-03" db="EMBL/GenBank/DDBJ databases">
        <title>Genomic Encyclopedia of Type Strains, Phase IV (KMG-IV): sequencing the most valuable type-strain genomes for metagenomic binning, comparative biology and taxonomic classification.</title>
        <authorList>
            <person name="Goeker M."/>
        </authorList>
    </citation>
    <scope>NUCLEOTIDE SEQUENCE [LARGE SCALE GENOMIC DNA]</scope>
    <source>
        <strain evidence="2 3">DSM 18507</strain>
    </source>
</reference>
<name>A0ABY2D0Q7_GULMO</name>
<keyword evidence="1" id="KW-1133">Transmembrane helix</keyword>